<organism evidence="3 4">
    <name type="scientific">Spinactinospora alkalitolerans</name>
    <dbReference type="NCBI Taxonomy" id="687207"/>
    <lineage>
        <taxon>Bacteria</taxon>
        <taxon>Bacillati</taxon>
        <taxon>Actinomycetota</taxon>
        <taxon>Actinomycetes</taxon>
        <taxon>Streptosporangiales</taxon>
        <taxon>Nocardiopsidaceae</taxon>
        <taxon>Spinactinospora</taxon>
    </lineage>
</organism>
<dbReference type="RefSeq" id="WP_179644302.1">
    <property type="nucleotide sequence ID" value="NZ_BAAAYY010000004.1"/>
</dbReference>
<accession>A0A852TVM0</accession>
<evidence type="ECO:0000256" key="1">
    <source>
        <dbReference type="SAM" id="MobiDB-lite"/>
    </source>
</evidence>
<feature type="region of interest" description="Disordered" evidence="1">
    <location>
        <begin position="287"/>
        <end position="346"/>
    </location>
</feature>
<gene>
    <name evidence="3" type="ORF">HDA32_003656</name>
</gene>
<dbReference type="Proteomes" id="UP000589036">
    <property type="component" value="Unassembled WGS sequence"/>
</dbReference>
<dbReference type="AlphaFoldDB" id="A0A852TVM0"/>
<dbReference type="EMBL" id="JACCCC010000001">
    <property type="protein sequence ID" value="NYE48536.1"/>
    <property type="molecule type" value="Genomic_DNA"/>
</dbReference>
<comment type="caution">
    <text evidence="3">The sequence shown here is derived from an EMBL/GenBank/DDBJ whole genome shotgun (WGS) entry which is preliminary data.</text>
</comment>
<keyword evidence="4" id="KW-1185">Reference proteome</keyword>
<evidence type="ECO:0000313" key="3">
    <source>
        <dbReference type="EMBL" id="NYE48536.1"/>
    </source>
</evidence>
<keyword evidence="2" id="KW-0472">Membrane</keyword>
<feature type="transmembrane region" description="Helical" evidence="2">
    <location>
        <begin position="54"/>
        <end position="75"/>
    </location>
</feature>
<reference evidence="3 4" key="1">
    <citation type="submission" date="2020-07" db="EMBL/GenBank/DDBJ databases">
        <title>Sequencing the genomes of 1000 actinobacteria strains.</title>
        <authorList>
            <person name="Klenk H.-P."/>
        </authorList>
    </citation>
    <scope>NUCLEOTIDE SEQUENCE [LARGE SCALE GENOMIC DNA]</scope>
    <source>
        <strain evidence="3 4">CXB654</strain>
    </source>
</reference>
<proteinExistence type="predicted"/>
<evidence type="ECO:0000313" key="4">
    <source>
        <dbReference type="Proteomes" id="UP000589036"/>
    </source>
</evidence>
<evidence type="ECO:0000256" key="2">
    <source>
        <dbReference type="SAM" id="Phobius"/>
    </source>
</evidence>
<feature type="region of interest" description="Disordered" evidence="1">
    <location>
        <begin position="1"/>
        <end position="49"/>
    </location>
</feature>
<sequence length="346" mass="35261">MSSLEPSPPGSSGGRRRKPAGADSIEGLVAPPPRRKGAKGSRRRKGERKRRGRMLPVLIVALGVAVVALVAVLVMEFVVGGSASAGRAVPASYEIYDSGEATEVLGDREVDPRPLAESEVFERGNDEIDSQGITFTLAAKSLTDNCAEAVWGERVAAALEEADCSQVARAGYTSDDYVGVATMFKLRDTDASQAVAAALEPPEEDSDAEPGFLVPPGEEEPFSGLGGGYSAAEATVNGHYLVVTWVQSLGSTSPEERENLTAPLIALGNFDFPLYRRLLEQENAIGGSEAGTESGTEDAAGTEGAGTETGAGTEGAAGTGTEGAAGTEGTGTEGAGTGPGTGTPVG</sequence>
<keyword evidence="2" id="KW-0812">Transmembrane</keyword>
<feature type="compositionally biased region" description="Basic residues" evidence="1">
    <location>
        <begin position="33"/>
        <end position="49"/>
    </location>
</feature>
<feature type="compositionally biased region" description="Low complexity" evidence="1">
    <location>
        <begin position="287"/>
        <end position="302"/>
    </location>
</feature>
<feature type="compositionally biased region" description="Gly residues" evidence="1">
    <location>
        <begin position="303"/>
        <end position="346"/>
    </location>
</feature>
<protein>
    <submittedName>
        <fullName evidence="3">Uncharacterized protein</fullName>
    </submittedName>
</protein>
<keyword evidence="2" id="KW-1133">Transmembrane helix</keyword>
<name>A0A852TVM0_9ACTN</name>